<reference evidence="2 3" key="1">
    <citation type="submission" date="2020-07" db="EMBL/GenBank/DDBJ databases">
        <title>Comparative genomics of pyrophilous fungi reveals a link between fire events and developmental genes.</title>
        <authorList>
            <consortium name="DOE Joint Genome Institute"/>
            <person name="Steindorff A.S."/>
            <person name="Carver A."/>
            <person name="Calhoun S."/>
            <person name="Stillman K."/>
            <person name="Liu H."/>
            <person name="Lipzen A."/>
            <person name="Pangilinan J."/>
            <person name="Labutti K."/>
            <person name="Bruns T.D."/>
            <person name="Grigoriev I.V."/>
        </authorList>
    </citation>
    <scope>NUCLEOTIDE SEQUENCE [LARGE SCALE GENOMIC DNA]</scope>
    <source>
        <strain evidence="2 3">CBS 144469</strain>
    </source>
</reference>
<accession>A0A8H6I120</accession>
<dbReference type="InterPro" id="IPR027417">
    <property type="entry name" value="P-loop_NTPase"/>
</dbReference>
<name>A0A8H6I120_9AGAR</name>
<evidence type="ECO:0000259" key="1">
    <source>
        <dbReference type="Pfam" id="PF01926"/>
    </source>
</evidence>
<dbReference type="Gene3D" id="3.40.50.300">
    <property type="entry name" value="P-loop containing nucleotide triphosphate hydrolases"/>
    <property type="match status" value="1"/>
</dbReference>
<dbReference type="SUPFAM" id="SSF52540">
    <property type="entry name" value="P-loop containing nucleoside triphosphate hydrolases"/>
    <property type="match status" value="1"/>
</dbReference>
<gene>
    <name evidence="2" type="ORF">DFP72DRAFT_341090</name>
</gene>
<comment type="caution">
    <text evidence="2">The sequence shown here is derived from an EMBL/GenBank/DDBJ whole genome shotgun (WGS) entry which is preliminary data.</text>
</comment>
<dbReference type="InterPro" id="IPR006073">
    <property type="entry name" value="GTP-bd"/>
</dbReference>
<dbReference type="CDD" id="cd00882">
    <property type="entry name" value="Ras_like_GTPase"/>
    <property type="match status" value="1"/>
</dbReference>
<sequence>MGEHTIVVLGRSDAGKTTFIKAIQNAVDRREGPAAEEEPTLSIVEYELTLPGGQSVTFVDTPGFDGVQPGGEPAKKTEEILQMLEEHLGANGCVMSRFRDRCKIQIDSHCGEHQVTARVARSRLFQCKPHGSYRLQAPCATRFRKIVPECSSSEHHHPVGPD</sequence>
<dbReference type="GO" id="GO:0005525">
    <property type="term" value="F:GTP binding"/>
    <property type="evidence" value="ECO:0007669"/>
    <property type="project" value="InterPro"/>
</dbReference>
<dbReference type="EMBL" id="JACGCI010000030">
    <property type="protein sequence ID" value="KAF6755431.1"/>
    <property type="molecule type" value="Genomic_DNA"/>
</dbReference>
<feature type="domain" description="G" evidence="1">
    <location>
        <begin position="5"/>
        <end position="73"/>
    </location>
</feature>
<dbReference type="OrthoDB" id="361630at2759"/>
<keyword evidence="3" id="KW-1185">Reference proteome</keyword>
<evidence type="ECO:0000313" key="3">
    <source>
        <dbReference type="Proteomes" id="UP000521943"/>
    </source>
</evidence>
<proteinExistence type="predicted"/>
<organism evidence="2 3">
    <name type="scientific">Ephemerocybe angulata</name>
    <dbReference type="NCBI Taxonomy" id="980116"/>
    <lineage>
        <taxon>Eukaryota</taxon>
        <taxon>Fungi</taxon>
        <taxon>Dikarya</taxon>
        <taxon>Basidiomycota</taxon>
        <taxon>Agaricomycotina</taxon>
        <taxon>Agaricomycetes</taxon>
        <taxon>Agaricomycetidae</taxon>
        <taxon>Agaricales</taxon>
        <taxon>Agaricineae</taxon>
        <taxon>Psathyrellaceae</taxon>
        <taxon>Ephemerocybe</taxon>
    </lineage>
</organism>
<dbReference type="Pfam" id="PF01926">
    <property type="entry name" value="MMR_HSR1"/>
    <property type="match status" value="1"/>
</dbReference>
<dbReference type="AlphaFoldDB" id="A0A8H6I120"/>
<evidence type="ECO:0000313" key="2">
    <source>
        <dbReference type="EMBL" id="KAF6755431.1"/>
    </source>
</evidence>
<dbReference type="Proteomes" id="UP000521943">
    <property type="component" value="Unassembled WGS sequence"/>
</dbReference>
<protein>
    <recommendedName>
        <fullName evidence="1">G domain-containing protein</fullName>
    </recommendedName>
</protein>